<keyword evidence="3" id="KW-1185">Reference proteome</keyword>
<protein>
    <submittedName>
        <fullName evidence="2">Uncharacterized protein</fullName>
    </submittedName>
</protein>
<evidence type="ECO:0000313" key="3">
    <source>
        <dbReference type="Proteomes" id="UP000593565"/>
    </source>
</evidence>
<organism evidence="2 3">
    <name type="scientific">Ameiurus melas</name>
    <name type="common">Black bullhead</name>
    <name type="synonym">Silurus melas</name>
    <dbReference type="NCBI Taxonomy" id="219545"/>
    <lineage>
        <taxon>Eukaryota</taxon>
        <taxon>Metazoa</taxon>
        <taxon>Chordata</taxon>
        <taxon>Craniata</taxon>
        <taxon>Vertebrata</taxon>
        <taxon>Euteleostomi</taxon>
        <taxon>Actinopterygii</taxon>
        <taxon>Neopterygii</taxon>
        <taxon>Teleostei</taxon>
        <taxon>Ostariophysi</taxon>
        <taxon>Siluriformes</taxon>
        <taxon>Ictaluridae</taxon>
        <taxon>Ameiurus</taxon>
    </lineage>
</organism>
<dbReference type="PANTHER" id="PTHR46579:SF1">
    <property type="entry name" value="F5_8 TYPE C DOMAIN-CONTAINING PROTEIN"/>
    <property type="match status" value="1"/>
</dbReference>
<dbReference type="Proteomes" id="UP000593565">
    <property type="component" value="Unassembled WGS sequence"/>
</dbReference>
<proteinExistence type="predicted"/>
<dbReference type="EMBL" id="JAAGNN010000010">
    <property type="protein sequence ID" value="KAF4084371.1"/>
    <property type="molecule type" value="Genomic_DNA"/>
</dbReference>
<dbReference type="AlphaFoldDB" id="A0A7J6AQU4"/>
<reference evidence="2 3" key="1">
    <citation type="submission" date="2020-02" db="EMBL/GenBank/DDBJ databases">
        <title>A chromosome-scale genome assembly of the black bullhead catfish (Ameiurus melas).</title>
        <authorList>
            <person name="Wen M."/>
            <person name="Zham M."/>
            <person name="Cabau C."/>
            <person name="Klopp C."/>
            <person name="Donnadieu C."/>
            <person name="Roques C."/>
            <person name="Bouchez O."/>
            <person name="Lampietro C."/>
            <person name="Jouanno E."/>
            <person name="Herpin A."/>
            <person name="Louis A."/>
            <person name="Berthelot C."/>
            <person name="Parey E."/>
            <person name="Roest-Crollius H."/>
            <person name="Braasch I."/>
            <person name="Postlethwait J."/>
            <person name="Robinson-Rechavi M."/>
            <person name="Echchiki A."/>
            <person name="Begum T."/>
            <person name="Montfort J."/>
            <person name="Schartl M."/>
            <person name="Bobe J."/>
            <person name="Guiguen Y."/>
        </authorList>
    </citation>
    <scope>NUCLEOTIDE SEQUENCE [LARGE SCALE GENOMIC DNA]</scope>
    <source>
        <strain evidence="2">M_S1</strain>
        <tissue evidence="2">Blood</tissue>
    </source>
</reference>
<gene>
    <name evidence="2" type="ORF">AMELA_G00128060</name>
</gene>
<sequence length="210" mass="24208">MMMILYTLLLLSQMDRVCTYSCHIYTEAQFDSSKNWNRLEFNGGTQLPAPVLRNTKLFNVKNGCDFCLHYGGGPCLGSHRTTRGTETWTDHIRHAMLATPAKPVMHAKDKSSLMQLESFNMITGFVPEHQHSVWFGVTKQVTSPWLDRKHRNEDRYLGSKVSYKDKRLMAINSLLKVTMALRSTKDRKFWKGSEWRSFLLFCALPVLNGI</sequence>
<comment type="caution">
    <text evidence="2">The sequence shown here is derived from an EMBL/GenBank/DDBJ whole genome shotgun (WGS) entry which is preliminary data.</text>
</comment>
<name>A0A7J6AQU4_AMEME</name>
<feature type="chain" id="PRO_5029910645" evidence="1">
    <location>
        <begin position="20"/>
        <end position="210"/>
    </location>
</feature>
<dbReference type="PANTHER" id="PTHR46579">
    <property type="entry name" value="F5/8 TYPE C DOMAIN-CONTAINING PROTEIN-RELATED"/>
    <property type="match status" value="1"/>
</dbReference>
<feature type="signal peptide" evidence="1">
    <location>
        <begin position="1"/>
        <end position="19"/>
    </location>
</feature>
<accession>A0A7J6AQU4</accession>
<evidence type="ECO:0000313" key="2">
    <source>
        <dbReference type="EMBL" id="KAF4084371.1"/>
    </source>
</evidence>
<keyword evidence="1" id="KW-0732">Signal</keyword>
<evidence type="ECO:0000256" key="1">
    <source>
        <dbReference type="SAM" id="SignalP"/>
    </source>
</evidence>